<organism evidence="4 6">
    <name type="scientific">Temnothorax curvispinosus</name>
    <dbReference type="NCBI Taxonomy" id="300111"/>
    <lineage>
        <taxon>Eukaryota</taxon>
        <taxon>Metazoa</taxon>
        <taxon>Ecdysozoa</taxon>
        <taxon>Arthropoda</taxon>
        <taxon>Hexapoda</taxon>
        <taxon>Insecta</taxon>
        <taxon>Pterygota</taxon>
        <taxon>Neoptera</taxon>
        <taxon>Endopterygota</taxon>
        <taxon>Hymenoptera</taxon>
        <taxon>Apocrita</taxon>
        <taxon>Aculeata</taxon>
        <taxon>Formicoidea</taxon>
        <taxon>Formicidae</taxon>
        <taxon>Myrmicinae</taxon>
        <taxon>Temnothorax</taxon>
    </lineage>
</organism>
<dbReference type="PROSITE" id="PS50158">
    <property type="entry name" value="ZF_CCHC"/>
    <property type="match status" value="1"/>
</dbReference>
<keyword evidence="1" id="KW-0479">Metal-binding</keyword>
<dbReference type="RefSeq" id="XP_024880521.1">
    <property type="nucleotide sequence ID" value="XM_025024753.1"/>
</dbReference>
<evidence type="ECO:0000259" key="3">
    <source>
        <dbReference type="PROSITE" id="PS50158"/>
    </source>
</evidence>
<dbReference type="Gene3D" id="4.10.60.10">
    <property type="entry name" value="Zinc finger, CCHC-type"/>
    <property type="match status" value="1"/>
</dbReference>
<accession>A0A6J1QH40</accession>
<name>A0A6J1QH40_9HYME</name>
<dbReference type="InterPro" id="IPR036875">
    <property type="entry name" value="Znf_CCHC_sf"/>
</dbReference>
<evidence type="ECO:0000313" key="4">
    <source>
        <dbReference type="Proteomes" id="UP000504618"/>
    </source>
</evidence>
<evidence type="ECO:0000256" key="2">
    <source>
        <dbReference type="SAM" id="MobiDB-lite"/>
    </source>
</evidence>
<keyword evidence="1" id="KW-0863">Zinc-finger</keyword>
<keyword evidence="1" id="KW-0862">Zinc</keyword>
<dbReference type="SMART" id="SM00343">
    <property type="entry name" value="ZnF_C2HC"/>
    <property type="match status" value="2"/>
</dbReference>
<gene>
    <name evidence="5 6 7" type="primary">LOC112460177</name>
</gene>
<dbReference type="OrthoDB" id="7551077at2759"/>
<dbReference type="Pfam" id="PF00098">
    <property type="entry name" value="zf-CCHC"/>
    <property type="match status" value="1"/>
</dbReference>
<dbReference type="RefSeq" id="XP_024880520.1">
    <property type="nucleotide sequence ID" value="XM_025024752.1"/>
</dbReference>
<dbReference type="GeneID" id="112460177"/>
<dbReference type="GO" id="GO:0008270">
    <property type="term" value="F:zinc ion binding"/>
    <property type="evidence" value="ECO:0007669"/>
    <property type="project" value="UniProtKB-KW"/>
</dbReference>
<dbReference type="InterPro" id="IPR001878">
    <property type="entry name" value="Znf_CCHC"/>
</dbReference>
<evidence type="ECO:0000313" key="7">
    <source>
        <dbReference type="RefSeq" id="XP_024880522.1"/>
    </source>
</evidence>
<evidence type="ECO:0000313" key="6">
    <source>
        <dbReference type="RefSeq" id="XP_024880521.1"/>
    </source>
</evidence>
<dbReference type="AlphaFoldDB" id="A0A6J1QH40"/>
<feature type="domain" description="CCHC-type" evidence="3">
    <location>
        <begin position="412"/>
        <end position="427"/>
    </location>
</feature>
<feature type="compositionally biased region" description="Basic and acidic residues" evidence="2">
    <location>
        <begin position="29"/>
        <end position="49"/>
    </location>
</feature>
<dbReference type="GO" id="GO:0003676">
    <property type="term" value="F:nucleic acid binding"/>
    <property type="evidence" value="ECO:0007669"/>
    <property type="project" value="InterPro"/>
</dbReference>
<protein>
    <submittedName>
        <fullName evidence="5 6">Myosin-7-like isoform X1</fullName>
    </submittedName>
</protein>
<keyword evidence="4" id="KW-1185">Reference proteome</keyword>
<feature type="region of interest" description="Disordered" evidence="2">
    <location>
        <begin position="29"/>
        <end position="54"/>
    </location>
</feature>
<dbReference type="RefSeq" id="XP_024880522.1">
    <property type="nucleotide sequence ID" value="XM_025024754.1"/>
</dbReference>
<dbReference type="Pfam" id="PF14223">
    <property type="entry name" value="Retrotran_gag_2"/>
    <property type="match status" value="1"/>
</dbReference>
<evidence type="ECO:0000313" key="5">
    <source>
        <dbReference type="RefSeq" id="XP_024880520.1"/>
    </source>
</evidence>
<sequence>MEEEEGQDALVDYDSDSSFITVIDKKAKNKNEETVRKDREAKDKKETEAKGAIPKRGKPKIIENIDVNREWAENRPVLPIGTKILYEKQEKMVEKMDNSMQMLDKVMTKATEMMENMVEVSRLNLEKEKVKLRRLEVSNKDTQSSVENSKQTVKELEVESKKRKLNEITVCSAEKDRSLETMKRAIELELNSQRLHIRREYKLTQKSNFDLWMDYLKSELMNNELLDVIDSNIESPENLSELKVAKRKSLVRDIIINHLDENYHKRILHEKDPKEILKKLRGYKKSEVNVTHASVRAKLYQIKMRKDEKVSDFCERFDSIIREYESCEDAVPLTEQEIRSALYQAVSINVPELRNVDLIRRQTNLKEMNIDEIKSFMMQLEAETKNENKEKLEKPEVRVQRAAAEENMKQVKCYRCNRMGHMAKDCPLIEFGAWFCCYCQEVRGHKGDNCPSAEAQANRARGKRYLNKTVNKNIKKKGRFVQKGTKRVDNKGKITKIQPAEKPISTKTANKGESEEGK</sequence>
<dbReference type="SUPFAM" id="SSF57756">
    <property type="entry name" value="Retrovirus zinc finger-like domains"/>
    <property type="match status" value="1"/>
</dbReference>
<reference evidence="5 6" key="1">
    <citation type="submission" date="2025-04" db="UniProtKB">
        <authorList>
            <consortium name="RefSeq"/>
        </authorList>
    </citation>
    <scope>IDENTIFICATION</scope>
    <source>
        <tissue evidence="5 6">Whole body</tissue>
    </source>
</reference>
<feature type="region of interest" description="Disordered" evidence="2">
    <location>
        <begin position="479"/>
        <end position="518"/>
    </location>
</feature>
<evidence type="ECO:0000256" key="1">
    <source>
        <dbReference type="PROSITE-ProRule" id="PRU00047"/>
    </source>
</evidence>
<proteinExistence type="predicted"/>
<dbReference type="Proteomes" id="UP000504618">
    <property type="component" value="Unplaced"/>
</dbReference>